<feature type="transmembrane region" description="Helical" evidence="1">
    <location>
        <begin position="43"/>
        <end position="60"/>
    </location>
</feature>
<dbReference type="HOGENOM" id="CLU_2928954_0_0_1"/>
<dbReference type="Pfam" id="PF12783">
    <property type="entry name" value="Sec7-like_HUS"/>
    <property type="match status" value="1"/>
</dbReference>
<sequence>MTINDLFLKDAFVVFRSTCKLTMKPLNTESERDLKSHAMRSKLLSLYMVLIILNAHMDVFV</sequence>
<dbReference type="KEGG" id="hir:HETIRDRAFT_247126"/>
<evidence type="ECO:0000259" key="2">
    <source>
        <dbReference type="Pfam" id="PF12783"/>
    </source>
</evidence>
<reference evidence="4 5" key="1">
    <citation type="journal article" date="2012" name="New Phytol.">
        <title>Insight into trade-off between wood decay and parasitism from the genome of a fungal forest pathogen.</title>
        <authorList>
            <person name="Olson A."/>
            <person name="Aerts A."/>
            <person name="Asiegbu F."/>
            <person name="Belbahri L."/>
            <person name="Bouzid O."/>
            <person name="Broberg A."/>
            <person name="Canback B."/>
            <person name="Coutinho P.M."/>
            <person name="Cullen D."/>
            <person name="Dalman K."/>
            <person name="Deflorio G."/>
            <person name="van Diepen L.T."/>
            <person name="Dunand C."/>
            <person name="Duplessis S."/>
            <person name="Durling M."/>
            <person name="Gonthier P."/>
            <person name="Grimwood J."/>
            <person name="Fossdal C.G."/>
            <person name="Hansson D."/>
            <person name="Henrissat B."/>
            <person name="Hietala A."/>
            <person name="Himmelstrand K."/>
            <person name="Hoffmeister D."/>
            <person name="Hogberg N."/>
            <person name="James T.Y."/>
            <person name="Karlsson M."/>
            <person name="Kohler A."/>
            <person name="Kues U."/>
            <person name="Lee Y.H."/>
            <person name="Lin Y.C."/>
            <person name="Lind M."/>
            <person name="Lindquist E."/>
            <person name="Lombard V."/>
            <person name="Lucas S."/>
            <person name="Lunden K."/>
            <person name="Morin E."/>
            <person name="Murat C."/>
            <person name="Park J."/>
            <person name="Raffaello T."/>
            <person name="Rouze P."/>
            <person name="Salamov A."/>
            <person name="Schmutz J."/>
            <person name="Solheim H."/>
            <person name="Stahlberg J."/>
            <person name="Velez H."/>
            <person name="de Vries R.P."/>
            <person name="Wiebenga A."/>
            <person name="Woodward S."/>
            <person name="Yakovlev I."/>
            <person name="Garbelotto M."/>
            <person name="Martin F."/>
            <person name="Grigoriev I.V."/>
            <person name="Stenlid J."/>
        </authorList>
    </citation>
    <scope>NUCLEOTIDE SEQUENCE [LARGE SCALE GENOMIC DNA]</scope>
    <source>
        <strain evidence="4 5">TC 32-1</strain>
    </source>
</reference>
<dbReference type="InterPro" id="IPR032691">
    <property type="entry name" value="Mon2/Sec7/BIG1-like_HUS"/>
</dbReference>
<proteinExistence type="predicted"/>
<feature type="non-terminal residue" evidence="4">
    <location>
        <position position="61"/>
    </location>
</feature>
<dbReference type="AlphaFoldDB" id="W4K864"/>
<dbReference type="RefSeq" id="XP_009545930.1">
    <property type="nucleotide sequence ID" value="XM_009547635.1"/>
</dbReference>
<evidence type="ECO:0000313" key="5">
    <source>
        <dbReference type="Proteomes" id="UP000030671"/>
    </source>
</evidence>
<dbReference type="GeneID" id="20669147"/>
<evidence type="ECO:0000313" key="4">
    <source>
        <dbReference type="EMBL" id="ETW81256.1"/>
    </source>
</evidence>
<dbReference type="EMBL" id="KI925458">
    <property type="protein sequence ID" value="ETW81256.1"/>
    <property type="molecule type" value="Genomic_DNA"/>
</dbReference>
<dbReference type="GeneID" id="20669146"/>
<dbReference type="EMBL" id="KI925464">
    <property type="protein sequence ID" value="ETW76960.1"/>
    <property type="molecule type" value="Genomic_DNA"/>
</dbReference>
<evidence type="ECO:0000256" key="1">
    <source>
        <dbReference type="SAM" id="Phobius"/>
    </source>
</evidence>
<organism evidence="4 5">
    <name type="scientific">Heterobasidion irregulare (strain TC 32-1)</name>
    <dbReference type="NCBI Taxonomy" id="747525"/>
    <lineage>
        <taxon>Eukaryota</taxon>
        <taxon>Fungi</taxon>
        <taxon>Dikarya</taxon>
        <taxon>Basidiomycota</taxon>
        <taxon>Agaricomycotina</taxon>
        <taxon>Agaricomycetes</taxon>
        <taxon>Russulales</taxon>
        <taxon>Bondarzewiaceae</taxon>
        <taxon>Heterobasidion</taxon>
        <taxon>Heterobasidion annosum species complex</taxon>
    </lineage>
</organism>
<gene>
    <name evidence="4" type="ORF">HETIRDRAFT_247126</name>
    <name evidence="3" type="ORF">HETIRDRAFT_247127</name>
</gene>
<accession>W4K864</accession>
<keyword evidence="5" id="KW-1185">Reference proteome</keyword>
<name>W4K864_HETIT</name>
<dbReference type="OrthoDB" id="3260456at2759"/>
<keyword evidence="1" id="KW-0472">Membrane</keyword>
<keyword evidence="1" id="KW-0812">Transmembrane</keyword>
<feature type="domain" description="Mon2/Sec7/BIG1-like HUS" evidence="2">
    <location>
        <begin position="8"/>
        <end position="60"/>
    </location>
</feature>
<keyword evidence="1" id="KW-1133">Transmembrane helix</keyword>
<dbReference type="KEGG" id="hir:HETIRDRAFT_247127"/>
<protein>
    <recommendedName>
        <fullName evidence="2">Mon2/Sec7/BIG1-like HUS domain-containing protein</fullName>
    </recommendedName>
</protein>
<dbReference type="Proteomes" id="UP000030671">
    <property type="component" value="Unassembled WGS sequence"/>
</dbReference>
<evidence type="ECO:0000313" key="3">
    <source>
        <dbReference type="EMBL" id="ETW76960.1"/>
    </source>
</evidence>
<dbReference type="eggNOG" id="KOG0929">
    <property type="taxonomic scope" value="Eukaryota"/>
</dbReference>
<dbReference type="RefSeq" id="XP_009551818.1">
    <property type="nucleotide sequence ID" value="XM_009553523.1"/>
</dbReference>
<dbReference type="GO" id="GO:0005794">
    <property type="term" value="C:Golgi apparatus"/>
    <property type="evidence" value="ECO:0007669"/>
    <property type="project" value="UniProtKB-ARBA"/>
</dbReference>